<feature type="binding site" evidence="12">
    <location>
        <position position="24"/>
    </location>
    <ligand>
        <name>[4Fe-4S] cluster</name>
        <dbReference type="ChEBI" id="CHEBI:49883"/>
        <label>1</label>
        <note>4Fe-4S-S-AdoMet</note>
    </ligand>
</feature>
<feature type="binding site" evidence="12">
    <location>
        <position position="189"/>
    </location>
    <ligand>
        <name>S-adenosyl-L-methionine</name>
        <dbReference type="ChEBI" id="CHEBI:59789"/>
    </ligand>
</feature>
<dbReference type="RefSeq" id="WP_013626118.1">
    <property type="nucleotide sequence ID" value="NC_015172.1"/>
</dbReference>
<feature type="binding site" evidence="12">
    <location>
        <position position="67"/>
    </location>
    <ligand>
        <name>S-adenosyl-L-methionine</name>
        <dbReference type="ChEBI" id="CHEBI:59789"/>
    </ligand>
</feature>
<keyword evidence="15" id="KW-1185">Reference proteome</keyword>
<keyword evidence="3 12" id="KW-0949">S-adenosyl-L-methionine</keyword>
<name>F0T0H4_SYNGF</name>
<evidence type="ECO:0000313" key="14">
    <source>
        <dbReference type="EMBL" id="ADY57346.1"/>
    </source>
</evidence>
<dbReference type="PANTHER" id="PTHR22960:SF0">
    <property type="entry name" value="MOLYBDENUM COFACTOR BIOSYNTHESIS PROTEIN 1"/>
    <property type="match status" value="1"/>
</dbReference>
<dbReference type="PROSITE" id="PS51918">
    <property type="entry name" value="RADICAL_SAM"/>
    <property type="match status" value="1"/>
</dbReference>
<dbReference type="HAMAP" id="MF_01225_B">
    <property type="entry name" value="MoaA_B"/>
    <property type="match status" value="1"/>
</dbReference>
<evidence type="ECO:0000256" key="2">
    <source>
        <dbReference type="ARBA" id="ARBA00022485"/>
    </source>
</evidence>
<evidence type="ECO:0000256" key="10">
    <source>
        <dbReference type="ARBA" id="ARBA00023239"/>
    </source>
</evidence>
<dbReference type="STRING" id="645991.Sgly_3078"/>
<dbReference type="CDD" id="cd01335">
    <property type="entry name" value="Radical_SAM"/>
    <property type="match status" value="1"/>
</dbReference>
<dbReference type="AlphaFoldDB" id="F0T0H4"/>
<dbReference type="SUPFAM" id="SSF102114">
    <property type="entry name" value="Radical SAM enzymes"/>
    <property type="match status" value="1"/>
</dbReference>
<dbReference type="PROSITE" id="PS01305">
    <property type="entry name" value="MOAA_NIFB_PQQE"/>
    <property type="match status" value="1"/>
</dbReference>
<evidence type="ECO:0000259" key="13">
    <source>
        <dbReference type="PROSITE" id="PS51918"/>
    </source>
</evidence>
<feature type="binding site" evidence="12">
    <location>
        <position position="27"/>
    </location>
    <ligand>
        <name>[4Fe-4S] cluster</name>
        <dbReference type="ChEBI" id="CHEBI:49883"/>
        <label>1</label>
        <note>4Fe-4S-S-AdoMet</note>
    </ligand>
</feature>
<reference evidence="15" key="2">
    <citation type="submission" date="2011-02" db="EMBL/GenBank/DDBJ databases">
        <title>The complete genome of Syntrophobotulus glycolicus DSM 8271.</title>
        <authorList>
            <person name="Lucas S."/>
            <person name="Copeland A."/>
            <person name="Lapidus A."/>
            <person name="Bruce D."/>
            <person name="Goodwin L."/>
            <person name="Pitluck S."/>
            <person name="Kyrpides N."/>
            <person name="Mavromatis K."/>
            <person name="Pagani I."/>
            <person name="Ivanova N."/>
            <person name="Mikhailova N."/>
            <person name="Chertkov O."/>
            <person name="Held B."/>
            <person name="Detter J.C."/>
            <person name="Tapia R."/>
            <person name="Han C."/>
            <person name="Land M."/>
            <person name="Hauser L."/>
            <person name="Markowitz V."/>
            <person name="Cheng J.-F."/>
            <person name="Hugenholtz P."/>
            <person name="Woyke T."/>
            <person name="Wu D."/>
            <person name="Spring S."/>
            <person name="Schroeder M."/>
            <person name="Brambilla E."/>
            <person name="Klenk H.-P."/>
            <person name="Eisen J.A."/>
        </authorList>
    </citation>
    <scope>NUCLEOTIDE SEQUENCE [LARGE SCALE GENOMIC DNA]</scope>
    <source>
        <strain evidence="15">DSM 8271 / FlGlyR</strain>
    </source>
</reference>
<evidence type="ECO:0000256" key="1">
    <source>
        <dbReference type="ARBA" id="ARBA00012167"/>
    </source>
</evidence>
<dbReference type="SFLD" id="SFLDG01386">
    <property type="entry name" value="main_SPASM_domain-containing"/>
    <property type="match status" value="1"/>
</dbReference>
<evidence type="ECO:0000256" key="7">
    <source>
        <dbReference type="ARBA" id="ARBA00023014"/>
    </source>
</evidence>
<keyword evidence="2 12" id="KW-0004">4Fe-4S</keyword>
<dbReference type="Gene3D" id="3.20.20.70">
    <property type="entry name" value="Aldolase class I"/>
    <property type="match status" value="1"/>
</dbReference>
<feature type="binding site" evidence="12">
    <location>
        <position position="250"/>
    </location>
    <ligand>
        <name>[4Fe-4S] cluster</name>
        <dbReference type="ChEBI" id="CHEBI:49883"/>
        <label>2</label>
        <note>4Fe-4S-substrate</note>
    </ligand>
</feature>
<sequence>MIDAYGRNIDYLRISVTDLCNLRCKYCRPEAGIKKKAHEDILSLEEIENISKAAVEIGIRKIRLTGGEPLVRKGILQLITRLSRIKGLEDLGLTTNGTLLGENARNLRKAGLQRINISLDSLNQEKYRRITRGGNLADVLEGIQAAKAEGFSPIKLNVVLIQGFNDEEIADFARLALTEEMEIRFIELMPLGEVYRWDLAKYLSNKEVLRQIPELVPLPGKEHGSVVKMYRFPQGRGRIGLISPISSHFCGACNRIRVTSDGKLKPCLHSDREIDLKNADLGNLKNLLMKGIYTKPENHAAEKTGFVPGKRNMNQIGG</sequence>
<dbReference type="InterPro" id="IPR000385">
    <property type="entry name" value="MoaA_NifB_PqqE_Fe-S-bd_CS"/>
</dbReference>
<keyword evidence="10 12" id="KW-0456">Lyase</keyword>
<feature type="binding site" evidence="12">
    <location>
        <position position="118"/>
    </location>
    <ligand>
        <name>S-adenosyl-L-methionine</name>
        <dbReference type="ChEBI" id="CHEBI:59789"/>
    </ligand>
</feature>
<dbReference type="GO" id="GO:0061798">
    <property type="term" value="F:GTP 3',8'-cyclase activity"/>
    <property type="evidence" value="ECO:0007669"/>
    <property type="project" value="UniProtKB-UniRule"/>
</dbReference>
<keyword evidence="8 12" id="KW-0342">GTP-binding</keyword>
<keyword evidence="4 12" id="KW-0479">Metal-binding</keyword>
<evidence type="ECO:0000256" key="9">
    <source>
        <dbReference type="ARBA" id="ARBA00023150"/>
    </source>
</evidence>
<evidence type="ECO:0000313" key="15">
    <source>
        <dbReference type="Proteomes" id="UP000007488"/>
    </source>
</evidence>
<keyword evidence="7 12" id="KW-0411">Iron-sulfur</keyword>
<dbReference type="Pfam" id="PF06463">
    <property type="entry name" value="Mob_synth_C"/>
    <property type="match status" value="1"/>
</dbReference>
<comment type="similarity">
    <text evidence="12">Belongs to the radical SAM superfamily. MoaA family.</text>
</comment>
<feature type="binding site" evidence="12">
    <location>
        <position position="13"/>
    </location>
    <ligand>
        <name>GTP</name>
        <dbReference type="ChEBI" id="CHEBI:37565"/>
    </ligand>
</feature>
<dbReference type="GO" id="GO:0051539">
    <property type="term" value="F:4 iron, 4 sulfur cluster binding"/>
    <property type="evidence" value="ECO:0007669"/>
    <property type="project" value="UniProtKB-UniRule"/>
</dbReference>
<dbReference type="EC" id="4.1.99.22" evidence="1 12"/>
<evidence type="ECO:0000256" key="12">
    <source>
        <dbReference type="HAMAP-Rule" id="MF_01225"/>
    </source>
</evidence>
<dbReference type="Pfam" id="PF04055">
    <property type="entry name" value="Radical_SAM"/>
    <property type="match status" value="1"/>
</dbReference>
<dbReference type="eggNOG" id="COG2896">
    <property type="taxonomic scope" value="Bacteria"/>
</dbReference>
<comment type="cofactor">
    <cofactor evidence="12">
        <name>[4Fe-4S] cluster</name>
        <dbReference type="ChEBI" id="CHEBI:49883"/>
    </cofactor>
    <text evidence="12">Binds 2 [4Fe-4S] clusters. Binds 1 [4Fe-4S] cluster coordinated with 3 cysteines and an exchangeable S-adenosyl-L-methionine and 1 [4Fe-4S] cluster coordinated with 3 cysteines and the GTP-derived substrate.</text>
</comment>
<keyword evidence="6 12" id="KW-0408">Iron</keyword>
<keyword evidence="5 12" id="KW-0547">Nucleotide-binding</keyword>
<protein>
    <recommendedName>
        <fullName evidence="1 12">GTP 3',8-cyclase</fullName>
        <ecNumber evidence="1 12">4.1.99.22</ecNumber>
    </recommendedName>
    <alternativeName>
        <fullName evidence="12">Molybdenum cofactor biosynthesis protein A</fullName>
    </alternativeName>
</protein>
<evidence type="ECO:0000256" key="5">
    <source>
        <dbReference type="ARBA" id="ARBA00022741"/>
    </source>
</evidence>
<dbReference type="NCBIfam" id="TIGR02666">
    <property type="entry name" value="moaA"/>
    <property type="match status" value="1"/>
</dbReference>
<dbReference type="GO" id="GO:0006777">
    <property type="term" value="P:Mo-molybdopterin cofactor biosynthetic process"/>
    <property type="evidence" value="ECO:0007669"/>
    <property type="project" value="UniProtKB-UniRule"/>
</dbReference>
<evidence type="ECO:0000256" key="11">
    <source>
        <dbReference type="ARBA" id="ARBA00048697"/>
    </source>
</evidence>
<dbReference type="GO" id="GO:1904047">
    <property type="term" value="F:S-adenosyl-L-methionine binding"/>
    <property type="evidence" value="ECO:0007669"/>
    <property type="project" value="UniProtKB-UniRule"/>
</dbReference>
<dbReference type="SFLD" id="SFLDG01383">
    <property type="entry name" value="cyclic_pyranopterin_phosphate"/>
    <property type="match status" value="1"/>
</dbReference>
<dbReference type="UniPathway" id="UPA00344"/>
<feature type="binding site" evidence="12">
    <location>
        <position position="253"/>
    </location>
    <ligand>
        <name>[4Fe-4S] cluster</name>
        <dbReference type="ChEBI" id="CHEBI:49883"/>
        <label>2</label>
        <note>4Fe-4S-substrate</note>
    </ligand>
</feature>
<reference evidence="14 15" key="1">
    <citation type="journal article" date="2011" name="Stand. Genomic Sci.">
        <title>Complete genome sequence of Syntrophobotulus glycolicus type strain (FlGlyR).</title>
        <authorList>
            <person name="Han C."/>
            <person name="Mwirichia R."/>
            <person name="Chertkov O."/>
            <person name="Held B."/>
            <person name="Lapidus A."/>
            <person name="Nolan M."/>
            <person name="Lucas S."/>
            <person name="Hammon N."/>
            <person name="Deshpande S."/>
            <person name="Cheng J.F."/>
            <person name="Tapia R."/>
            <person name="Goodwin L."/>
            <person name="Pitluck S."/>
            <person name="Huntemann M."/>
            <person name="Liolios K."/>
            <person name="Ivanova N."/>
            <person name="Pagani I."/>
            <person name="Mavromatis K."/>
            <person name="Ovchinikova G."/>
            <person name="Pati A."/>
            <person name="Chen A."/>
            <person name="Palaniappan K."/>
            <person name="Land M."/>
            <person name="Hauser L."/>
            <person name="Brambilla E.M."/>
            <person name="Rohde M."/>
            <person name="Spring S."/>
            <person name="Sikorski J."/>
            <person name="Goker M."/>
            <person name="Woyke T."/>
            <person name="Bristow J."/>
            <person name="Eisen J.A."/>
            <person name="Markowitz V."/>
            <person name="Hugenholtz P."/>
            <person name="Kyrpides N.C."/>
            <person name="Klenk H.P."/>
            <person name="Detter J.C."/>
        </authorList>
    </citation>
    <scope>NUCLEOTIDE SEQUENCE [LARGE SCALE GENOMIC DNA]</scope>
    <source>
        <strain evidence="15">DSM 8271 / FlGlyR</strain>
    </source>
</reference>
<dbReference type="InterPro" id="IPR010505">
    <property type="entry name" value="MoaA_twitch"/>
</dbReference>
<dbReference type="InterPro" id="IPR050105">
    <property type="entry name" value="MoCo_biosynth_MoaA/MoaC"/>
</dbReference>
<dbReference type="GO" id="GO:0005525">
    <property type="term" value="F:GTP binding"/>
    <property type="evidence" value="ECO:0007669"/>
    <property type="project" value="UniProtKB-UniRule"/>
</dbReference>
<dbReference type="EMBL" id="CP002547">
    <property type="protein sequence ID" value="ADY57346.1"/>
    <property type="molecule type" value="Genomic_DNA"/>
</dbReference>
<dbReference type="HOGENOM" id="CLU_009273_0_1_9"/>
<gene>
    <name evidence="12" type="primary">moaA</name>
    <name evidence="14" type="ordered locus">Sgly_3078</name>
</gene>
<feature type="binding site" evidence="12">
    <location>
        <position position="63"/>
    </location>
    <ligand>
        <name>GTP</name>
        <dbReference type="ChEBI" id="CHEBI:37565"/>
    </ligand>
</feature>
<dbReference type="InterPro" id="IPR040064">
    <property type="entry name" value="MoaA-like"/>
</dbReference>
<dbReference type="PANTHER" id="PTHR22960">
    <property type="entry name" value="MOLYBDOPTERIN COFACTOR SYNTHESIS PROTEIN A"/>
    <property type="match status" value="1"/>
</dbReference>
<comment type="catalytic activity">
    <reaction evidence="11 12">
        <text>GTP + AH2 + S-adenosyl-L-methionine = (8S)-3',8-cyclo-7,8-dihydroguanosine 5'-triphosphate + 5'-deoxyadenosine + L-methionine + A + H(+)</text>
        <dbReference type="Rhea" id="RHEA:49576"/>
        <dbReference type="ChEBI" id="CHEBI:13193"/>
        <dbReference type="ChEBI" id="CHEBI:15378"/>
        <dbReference type="ChEBI" id="CHEBI:17319"/>
        <dbReference type="ChEBI" id="CHEBI:17499"/>
        <dbReference type="ChEBI" id="CHEBI:37565"/>
        <dbReference type="ChEBI" id="CHEBI:57844"/>
        <dbReference type="ChEBI" id="CHEBI:59789"/>
        <dbReference type="ChEBI" id="CHEBI:131766"/>
        <dbReference type="EC" id="4.1.99.22"/>
    </reaction>
</comment>
<feature type="binding site" evidence="12">
    <location>
        <position position="94"/>
    </location>
    <ligand>
        <name>GTP</name>
        <dbReference type="ChEBI" id="CHEBI:37565"/>
    </ligand>
</feature>
<evidence type="ECO:0000256" key="8">
    <source>
        <dbReference type="ARBA" id="ARBA00023134"/>
    </source>
</evidence>
<dbReference type="Proteomes" id="UP000007488">
    <property type="component" value="Chromosome"/>
</dbReference>
<dbReference type="GO" id="GO:0046872">
    <property type="term" value="F:metal ion binding"/>
    <property type="evidence" value="ECO:0007669"/>
    <property type="project" value="UniProtKB-KW"/>
</dbReference>
<keyword evidence="9 12" id="KW-0501">Molybdenum cofactor biosynthesis</keyword>
<dbReference type="InterPro" id="IPR058240">
    <property type="entry name" value="rSAM_sf"/>
</dbReference>
<evidence type="ECO:0000256" key="3">
    <source>
        <dbReference type="ARBA" id="ARBA00022691"/>
    </source>
</evidence>
<comment type="pathway">
    <text evidence="12">Cofactor biosynthesis; molybdopterin biosynthesis.</text>
</comment>
<dbReference type="SFLD" id="SFLDS00029">
    <property type="entry name" value="Radical_SAM"/>
    <property type="match status" value="1"/>
</dbReference>
<comment type="subunit">
    <text evidence="12">Monomer and homodimer.</text>
</comment>
<dbReference type="SFLD" id="SFLDG01067">
    <property type="entry name" value="SPASM/twitch_domain_containing"/>
    <property type="match status" value="1"/>
</dbReference>
<dbReference type="CDD" id="cd21117">
    <property type="entry name" value="Twitch_MoaA"/>
    <property type="match status" value="1"/>
</dbReference>
<feature type="binding site" evidence="12">
    <location>
        <position position="267"/>
    </location>
    <ligand>
        <name>[4Fe-4S] cluster</name>
        <dbReference type="ChEBI" id="CHEBI:49883"/>
        <label>2</label>
        <note>4Fe-4S-substrate</note>
    </ligand>
</feature>
<feature type="binding site" evidence="12">
    <location>
        <begin position="255"/>
        <end position="257"/>
    </location>
    <ligand>
        <name>GTP</name>
        <dbReference type="ChEBI" id="CHEBI:37565"/>
    </ligand>
</feature>
<dbReference type="OrthoDB" id="9763993at2"/>
<dbReference type="InterPro" id="IPR013785">
    <property type="entry name" value="Aldolase_TIM"/>
</dbReference>
<comment type="function">
    <text evidence="12">Catalyzes the cyclization of GTP to (8S)-3',8-cyclo-7,8-dihydroguanosine 5'-triphosphate.</text>
</comment>
<dbReference type="KEGG" id="sgy:Sgly_3078"/>
<evidence type="ECO:0000256" key="4">
    <source>
        <dbReference type="ARBA" id="ARBA00022723"/>
    </source>
</evidence>
<dbReference type="InterPro" id="IPR006638">
    <property type="entry name" value="Elp3/MiaA/NifB-like_rSAM"/>
</dbReference>
<dbReference type="GO" id="GO:0061799">
    <property type="term" value="F:cyclic pyranopterin monophosphate synthase activity"/>
    <property type="evidence" value="ECO:0007669"/>
    <property type="project" value="TreeGrafter"/>
</dbReference>
<feature type="domain" description="Radical SAM core" evidence="13">
    <location>
        <begin position="4"/>
        <end position="219"/>
    </location>
</feature>
<dbReference type="NCBIfam" id="NF001199">
    <property type="entry name" value="PRK00164.2-1"/>
    <property type="match status" value="1"/>
</dbReference>
<dbReference type="SMART" id="SM00729">
    <property type="entry name" value="Elp3"/>
    <property type="match status" value="1"/>
</dbReference>
<feature type="binding site" evidence="12">
    <location>
        <position position="26"/>
    </location>
    <ligand>
        <name>S-adenosyl-L-methionine</name>
        <dbReference type="ChEBI" id="CHEBI:59789"/>
    </ligand>
</feature>
<proteinExistence type="inferred from homology"/>
<accession>F0T0H4</accession>
<feature type="binding site" evidence="12">
    <location>
        <position position="20"/>
    </location>
    <ligand>
        <name>[4Fe-4S] cluster</name>
        <dbReference type="ChEBI" id="CHEBI:49883"/>
        <label>1</label>
        <note>4Fe-4S-S-AdoMet</note>
    </ligand>
</feature>
<dbReference type="InterPro" id="IPR007197">
    <property type="entry name" value="rSAM"/>
</dbReference>
<dbReference type="InterPro" id="IPR013483">
    <property type="entry name" value="MoaA"/>
</dbReference>
<organism evidence="14 15">
    <name type="scientific">Syntrophobotulus glycolicus (strain DSM 8271 / FlGlyR)</name>
    <dbReference type="NCBI Taxonomy" id="645991"/>
    <lineage>
        <taxon>Bacteria</taxon>
        <taxon>Bacillati</taxon>
        <taxon>Bacillota</taxon>
        <taxon>Clostridia</taxon>
        <taxon>Eubacteriales</taxon>
        <taxon>Desulfitobacteriaceae</taxon>
        <taxon>Syntrophobotulus</taxon>
    </lineage>
</organism>
<feature type="binding site" evidence="12">
    <location>
        <position position="155"/>
    </location>
    <ligand>
        <name>GTP</name>
        <dbReference type="ChEBI" id="CHEBI:37565"/>
    </ligand>
</feature>
<evidence type="ECO:0000256" key="6">
    <source>
        <dbReference type="ARBA" id="ARBA00023004"/>
    </source>
</evidence>